<dbReference type="SUPFAM" id="SSF53335">
    <property type="entry name" value="S-adenosyl-L-methionine-dependent methyltransferases"/>
    <property type="match status" value="1"/>
</dbReference>
<evidence type="ECO:0000313" key="2">
    <source>
        <dbReference type="Proteomes" id="UP000054408"/>
    </source>
</evidence>
<dbReference type="CDD" id="cd02440">
    <property type="entry name" value="AdoMet_MTases"/>
    <property type="match status" value="1"/>
</dbReference>
<dbReference type="InterPro" id="IPR019410">
    <property type="entry name" value="Methyltransf_16"/>
</dbReference>
<protein>
    <submittedName>
        <fullName evidence="1">Uncharacterized protein</fullName>
    </submittedName>
</protein>
<dbReference type="Proteomes" id="UP000054408">
    <property type="component" value="Unassembled WGS sequence"/>
</dbReference>
<keyword evidence="2" id="KW-1185">Reference proteome</keyword>
<accession>A0A0L0D2G7</accession>
<dbReference type="OrthoDB" id="407325at2759"/>
<evidence type="ECO:0000313" key="1">
    <source>
        <dbReference type="EMBL" id="KNC46492.1"/>
    </source>
</evidence>
<reference evidence="1 2" key="1">
    <citation type="submission" date="2010-05" db="EMBL/GenBank/DDBJ databases">
        <title>The Genome Sequence of Thecamonas trahens ATCC 50062.</title>
        <authorList>
            <consortium name="The Broad Institute Genome Sequencing Platform"/>
            <person name="Russ C."/>
            <person name="Cuomo C."/>
            <person name="Shea T."/>
            <person name="Young S.K."/>
            <person name="Zeng Q."/>
            <person name="Koehrsen M."/>
            <person name="Haas B."/>
            <person name="Borodovsky M."/>
            <person name="Guigo R."/>
            <person name="Alvarado L."/>
            <person name="Berlin A."/>
            <person name="Bochicchio J."/>
            <person name="Borenstein D."/>
            <person name="Chapman S."/>
            <person name="Chen Z."/>
            <person name="Freedman E."/>
            <person name="Gellesch M."/>
            <person name="Goldberg J."/>
            <person name="Griggs A."/>
            <person name="Gujja S."/>
            <person name="Heilman E."/>
            <person name="Heiman D."/>
            <person name="Hepburn T."/>
            <person name="Howarth C."/>
            <person name="Jen D."/>
            <person name="Larson L."/>
            <person name="Mehta T."/>
            <person name="Park D."/>
            <person name="Pearson M."/>
            <person name="Roberts A."/>
            <person name="Saif S."/>
            <person name="Shenoy N."/>
            <person name="Sisk P."/>
            <person name="Stolte C."/>
            <person name="Sykes S."/>
            <person name="Thomson T."/>
            <person name="Walk T."/>
            <person name="White J."/>
            <person name="Yandava C."/>
            <person name="Burger G."/>
            <person name="Gray M.W."/>
            <person name="Holland P.W.H."/>
            <person name="King N."/>
            <person name="Lang F.B.F."/>
            <person name="Roger A.J."/>
            <person name="Ruiz-Trillo I."/>
            <person name="Lander E."/>
            <person name="Nusbaum C."/>
        </authorList>
    </citation>
    <scope>NUCLEOTIDE SEQUENCE [LARGE SCALE GENOMIC DNA]</scope>
    <source>
        <strain evidence="1 2">ATCC 50062</strain>
    </source>
</reference>
<dbReference type="Gene3D" id="3.40.50.150">
    <property type="entry name" value="Vaccinia Virus protein VP39"/>
    <property type="match status" value="1"/>
</dbReference>
<organism evidence="1 2">
    <name type="scientific">Thecamonas trahens ATCC 50062</name>
    <dbReference type="NCBI Taxonomy" id="461836"/>
    <lineage>
        <taxon>Eukaryota</taxon>
        <taxon>Apusozoa</taxon>
        <taxon>Apusomonadida</taxon>
        <taxon>Apusomonadidae</taxon>
        <taxon>Thecamonas</taxon>
    </lineage>
</organism>
<dbReference type="GeneID" id="25562572"/>
<dbReference type="RefSeq" id="XP_013760273.1">
    <property type="nucleotide sequence ID" value="XM_013904819.1"/>
</dbReference>
<sequence length="280" mass="29529">MPSPQVIGYVVDGGETGSDAAVFSPRFVNPDKSVYSGLYEGGPMPKSGSGSIRGAVDASPGVFPYAFGEDASEPVVISIERRPTLDGENHVAGVIWNAARALCEYMVTDMGSAAFEGKSVLEIGSGTGLTGMVAAALGATVVLTDQEPAIAMLRDQIALNKLQNRVSAAQLDWGPDGDNQLAALGDFDLILGTDVTYTALKELQHTLLALTSGPTPPQLLFCHERRWPGTDAYFEKLMAPHFDYTPVHATSFEDSGEIVVFTLTRKAGADMVAGDEAGDE</sequence>
<name>A0A0L0D2G7_THETB</name>
<dbReference type="AlphaFoldDB" id="A0A0L0D2G7"/>
<proteinExistence type="predicted"/>
<gene>
    <name evidence="1" type="ORF">AMSG_02927</name>
</gene>
<dbReference type="STRING" id="461836.A0A0L0D2G7"/>
<dbReference type="PANTHER" id="PTHR14614">
    <property type="entry name" value="HEPATOCELLULAR CARCINOMA-ASSOCIATED ANTIGEN"/>
    <property type="match status" value="1"/>
</dbReference>
<dbReference type="EMBL" id="GL349443">
    <property type="protein sequence ID" value="KNC46492.1"/>
    <property type="molecule type" value="Genomic_DNA"/>
</dbReference>
<dbReference type="Pfam" id="PF10294">
    <property type="entry name" value="Methyltransf_16"/>
    <property type="match status" value="1"/>
</dbReference>
<dbReference type="eggNOG" id="KOG2793">
    <property type="taxonomic scope" value="Eukaryota"/>
</dbReference>
<dbReference type="InterPro" id="IPR029063">
    <property type="entry name" value="SAM-dependent_MTases_sf"/>
</dbReference>